<evidence type="ECO:0000313" key="1">
    <source>
        <dbReference type="EMBL" id="KAI2389128.1"/>
    </source>
</evidence>
<proteinExistence type="predicted"/>
<sequence length="315" mass="33341">MSENHPGPNGVHDSKESSSPNSGTVLDSDTPSTQSTQPSLASRIQSSATGLFQDTVLNTRSPAFGDNLSSNLSQSLASSAKADFPQPGAPRTGESSSQGIINGSSPSRQSAAASASQGHSGLQSESLRTIRTDVSSEDQELWHHFEQPFHVEIPIRSAKGKSKDVSSNPIPTPIFIESAPQADGSAVLSLLDSPAFDPLAPSSSLPPSPMLAPTPIPASMQPLSPLSLVPDIQSFLSTVPEQHLTSVPTVSEWLELDASYTDSVWGGALKEYTLEARKEVEERKMIGNGGDLYKGPAVRRLGMVLAHLRERNPVD</sequence>
<organism evidence="1">
    <name type="scientific">Ophidiomyces ophidiicola</name>
    <dbReference type="NCBI Taxonomy" id="1387563"/>
    <lineage>
        <taxon>Eukaryota</taxon>
        <taxon>Fungi</taxon>
        <taxon>Dikarya</taxon>
        <taxon>Ascomycota</taxon>
        <taxon>Pezizomycotina</taxon>
        <taxon>Eurotiomycetes</taxon>
        <taxon>Eurotiomycetidae</taxon>
        <taxon>Onygenales</taxon>
        <taxon>Onygenaceae</taxon>
        <taxon>Ophidiomyces</taxon>
    </lineage>
</organism>
<accession>A0ACB8UZN7</accession>
<dbReference type="EMBL" id="JALBCA010000026">
    <property type="protein sequence ID" value="KAI2389128.1"/>
    <property type="molecule type" value="Genomic_DNA"/>
</dbReference>
<reference evidence="1" key="1">
    <citation type="journal article" date="2022" name="bioRxiv">
        <title>Population genetic analysis of Ophidiomyces ophidiicola, the causative agent of snake fungal disease, indicates recent introductions to the USA.</title>
        <authorList>
            <person name="Ladner J.T."/>
            <person name="Palmer J.M."/>
            <person name="Ettinger C.L."/>
            <person name="Stajich J.E."/>
            <person name="Farrell T.M."/>
            <person name="Glorioso B.M."/>
            <person name="Lawson B."/>
            <person name="Price S.J."/>
            <person name="Stengle A.G."/>
            <person name="Grear D.A."/>
            <person name="Lorch J.M."/>
        </authorList>
    </citation>
    <scope>NUCLEOTIDE SEQUENCE</scope>
    <source>
        <strain evidence="1">NWHC 24266-5</strain>
    </source>
</reference>
<name>A0ACB8UZN7_9EURO</name>
<protein>
    <submittedName>
        <fullName evidence="1">Uncharacterized protein</fullName>
    </submittedName>
</protein>
<gene>
    <name evidence="1" type="ORF">LOY88_002286</name>
</gene>
<comment type="caution">
    <text evidence="1">The sequence shown here is derived from an EMBL/GenBank/DDBJ whole genome shotgun (WGS) entry which is preliminary data.</text>
</comment>